<feature type="compositionally biased region" description="Pro residues" evidence="1">
    <location>
        <begin position="190"/>
        <end position="204"/>
    </location>
</feature>
<dbReference type="EMBL" id="JAVHJO010000008">
    <property type="protein sequence ID" value="KAK6538033.1"/>
    <property type="molecule type" value="Genomic_DNA"/>
</dbReference>
<dbReference type="AlphaFoldDB" id="A0AAV9X7V9"/>
<protein>
    <submittedName>
        <fullName evidence="2">Uncharacterized protein</fullName>
    </submittedName>
</protein>
<keyword evidence="3" id="KW-1185">Reference proteome</keyword>
<accession>A0AAV9X7V9</accession>
<dbReference type="Proteomes" id="UP001365542">
    <property type="component" value="Unassembled WGS sequence"/>
</dbReference>
<evidence type="ECO:0000256" key="1">
    <source>
        <dbReference type="SAM" id="MobiDB-lite"/>
    </source>
</evidence>
<feature type="region of interest" description="Disordered" evidence="1">
    <location>
        <begin position="186"/>
        <end position="252"/>
    </location>
</feature>
<feature type="region of interest" description="Disordered" evidence="1">
    <location>
        <begin position="136"/>
        <end position="170"/>
    </location>
</feature>
<feature type="compositionally biased region" description="Acidic residues" evidence="1">
    <location>
        <begin position="217"/>
        <end position="227"/>
    </location>
</feature>
<reference evidence="2 3" key="1">
    <citation type="submission" date="2019-10" db="EMBL/GenBank/DDBJ databases">
        <authorList>
            <person name="Palmer J.M."/>
        </authorList>
    </citation>
    <scope>NUCLEOTIDE SEQUENCE [LARGE SCALE GENOMIC DNA]</scope>
    <source>
        <strain evidence="2 3">TWF694</strain>
    </source>
</reference>
<evidence type="ECO:0000313" key="3">
    <source>
        <dbReference type="Proteomes" id="UP001365542"/>
    </source>
</evidence>
<proteinExistence type="predicted"/>
<gene>
    <name evidence="2" type="ORF">TWF694_010926</name>
</gene>
<sequence length="423" mass="46940">MAHSTPKMILFLGAPSAASLLSSEDRLLTYPTSPFEPVPDPNATRIEDYLGTGTLPTISSFNPTGATAPSNEERANDHVAELQASSGRLKPLPIPAWRVLPLRPPVLHTGYTQRAYDPTPSIYAWRQRCERSFSASRSITAANDQPIPLSPTVPHLSFDEEDTQDSYATDTNGSFLLERSYAVHNLPTSQVPPPSAPSPPPPSSSPLRHEPENETSIYDDDDDDDETFPPAPLPPLPITRVTDLEDLPSPTDLLNPYKTFMTTILVGIMKVESQVIKTKYTNESNPSGQVELLTITVGDYTFAGLQVKIWLPLPSPRQNQSVENVNPSTINGLEKCRYIVRGDIVLFQDLVLSNFNGIVYANSLKRERSKAIFVYRDKRGLRADLSDPVDTTVEKVRRVREWVRGYVGYEGDDELEGMPMESF</sequence>
<evidence type="ECO:0000313" key="2">
    <source>
        <dbReference type="EMBL" id="KAK6538033.1"/>
    </source>
</evidence>
<name>A0AAV9X7V9_9PEZI</name>
<comment type="caution">
    <text evidence="2">The sequence shown here is derived from an EMBL/GenBank/DDBJ whole genome shotgun (WGS) entry which is preliminary data.</text>
</comment>
<organism evidence="2 3">
    <name type="scientific">Orbilia ellipsospora</name>
    <dbReference type="NCBI Taxonomy" id="2528407"/>
    <lineage>
        <taxon>Eukaryota</taxon>
        <taxon>Fungi</taxon>
        <taxon>Dikarya</taxon>
        <taxon>Ascomycota</taxon>
        <taxon>Pezizomycotina</taxon>
        <taxon>Orbiliomycetes</taxon>
        <taxon>Orbiliales</taxon>
        <taxon>Orbiliaceae</taxon>
        <taxon>Orbilia</taxon>
    </lineage>
</organism>